<proteinExistence type="predicted"/>
<evidence type="ECO:0000313" key="1">
    <source>
        <dbReference type="EMBL" id="UGO47550.1"/>
    </source>
</evidence>
<keyword evidence="2" id="KW-1185">Reference proteome</keyword>
<name>A0AAE8YSJ1_9CAUD</name>
<evidence type="ECO:0000313" key="2">
    <source>
        <dbReference type="Proteomes" id="UP000827755"/>
    </source>
</evidence>
<protein>
    <submittedName>
        <fullName evidence="1">Uncharacterized protein</fullName>
    </submittedName>
</protein>
<gene>
    <name evidence="1" type="ORF">LILPAPAWES_19</name>
</gene>
<organism evidence="1 2">
    <name type="scientific">Morganella phage vB_MmoP_Lilpapawes</name>
    <dbReference type="NCBI Taxonomy" id="2894803"/>
    <lineage>
        <taxon>Viruses</taxon>
        <taxon>Duplodnaviria</taxon>
        <taxon>Heunggongvirae</taxon>
        <taxon>Uroviricota</taxon>
        <taxon>Caudoviricetes</taxon>
        <taxon>Autographivirales</taxon>
        <taxon>Autotranscriptaviridae</taxon>
        <taxon>Studiervirinae</taxon>
        <taxon>Minipunavirus</taxon>
        <taxon>Minipunavirus lilpapawes</taxon>
    </lineage>
</organism>
<sequence>MPKQQEYTYSIERWYDKEINITWFSVKLFPQIVGRGLTEKELTDLTALLFSVNGDVPIEHPVVNDMLDEYVNITGSRI</sequence>
<accession>A0AAE8YSJ1</accession>
<reference evidence="1" key="1">
    <citation type="submission" date="2021-10" db="EMBL/GenBank/DDBJ databases">
        <authorList>
            <person name="Larson W."/>
            <person name="Thurgood T.L."/>
            <person name="Rodriguez A."/>
            <person name="Sharma R."/>
            <person name="Kruger J."/>
            <person name="Davis K."/>
            <person name="Findley J."/>
            <person name="Grose J.H."/>
        </authorList>
    </citation>
    <scope>NUCLEOTIDE SEQUENCE</scope>
</reference>
<dbReference type="Proteomes" id="UP000827755">
    <property type="component" value="Segment"/>
</dbReference>
<dbReference type="EMBL" id="OK499982">
    <property type="protein sequence ID" value="UGO47550.1"/>
    <property type="molecule type" value="Genomic_DNA"/>
</dbReference>